<dbReference type="InParanoid" id="A7TI77"/>
<dbReference type="HOGENOM" id="CLU_1042805_0_0_1"/>
<reference evidence="1 2" key="1">
    <citation type="journal article" date="2007" name="Proc. Natl. Acad. Sci. U.S.A.">
        <title>Independent sorting-out of thousands of duplicated gene pairs in two yeast species descended from a whole-genome duplication.</title>
        <authorList>
            <person name="Scannell D.R."/>
            <person name="Frank A.C."/>
            <person name="Conant G.C."/>
            <person name="Byrne K.P."/>
            <person name="Woolfit M."/>
            <person name="Wolfe K.H."/>
        </authorList>
    </citation>
    <scope>NUCLEOTIDE SEQUENCE [LARGE SCALE GENOMIC DNA]</scope>
    <source>
        <strain evidence="2">ATCC 22028 / DSM 70294 / BCRC 21397 / CBS 2163 / NBRC 10782 / NRRL Y-8283 / UCD 57-17</strain>
    </source>
</reference>
<protein>
    <submittedName>
        <fullName evidence="1">Uncharacterized protein</fullName>
    </submittedName>
</protein>
<dbReference type="RefSeq" id="XP_001645942.1">
    <property type="nucleotide sequence ID" value="XM_001645892.1"/>
</dbReference>
<evidence type="ECO:0000313" key="1">
    <source>
        <dbReference type="EMBL" id="EDO18084.1"/>
    </source>
</evidence>
<accession>A7TI77</accession>
<dbReference type="EMBL" id="DS480394">
    <property type="protein sequence ID" value="EDO18084.1"/>
    <property type="molecule type" value="Genomic_DNA"/>
</dbReference>
<organism evidence="2">
    <name type="scientific">Vanderwaltozyma polyspora (strain ATCC 22028 / DSM 70294 / BCRC 21397 / CBS 2163 / NBRC 10782 / NRRL Y-8283 / UCD 57-17)</name>
    <name type="common">Kluyveromyces polysporus</name>
    <dbReference type="NCBI Taxonomy" id="436907"/>
    <lineage>
        <taxon>Eukaryota</taxon>
        <taxon>Fungi</taxon>
        <taxon>Dikarya</taxon>
        <taxon>Ascomycota</taxon>
        <taxon>Saccharomycotina</taxon>
        <taxon>Saccharomycetes</taxon>
        <taxon>Saccharomycetales</taxon>
        <taxon>Saccharomycetaceae</taxon>
        <taxon>Vanderwaltozyma</taxon>
    </lineage>
</organism>
<dbReference type="KEGG" id="vpo:Kpol_1045p71"/>
<dbReference type="AlphaFoldDB" id="A7TI77"/>
<sequence>MLKQYRDSHLNFHYPPFSPLVQTHYSNALLLSHLLLLFLQPVPLSLPSPPSLSLSSKEQIYTSSQRIKSNHLAFLPFTSFHPSQTNNLSINQSLRIYLELYIYQYHTRLAHLISSHLISSLLFSSLLYFDLALISPQHQRFINYLINHFTPCLPTNTTATQTKKNQYVIKYIHLSFFLPSSPSQSLTLPPPHISTVLSSRCSSPRPLTTSSSTRLRQLKRIPSIPTATSTTTILPATTSTTTVLPTTTSTTATTTTYIRTTTTSSKG</sequence>
<keyword evidence="2" id="KW-1185">Reference proteome</keyword>
<dbReference type="Proteomes" id="UP000000267">
    <property type="component" value="Unassembled WGS sequence"/>
</dbReference>
<proteinExistence type="predicted"/>
<evidence type="ECO:0000313" key="2">
    <source>
        <dbReference type="Proteomes" id="UP000000267"/>
    </source>
</evidence>
<name>A7TI77_VANPO</name>
<gene>
    <name evidence="1" type="ORF">Kpol_1045p71</name>
</gene>
<dbReference type="GeneID" id="5546353"/>